<keyword evidence="2" id="KW-1185">Reference proteome</keyword>
<proteinExistence type="predicted"/>
<evidence type="ECO:0000313" key="1">
    <source>
        <dbReference type="EMBL" id="GEB83696.1"/>
    </source>
</evidence>
<dbReference type="RefSeq" id="WP_048836695.1">
    <property type="nucleotide sequence ID" value="NZ_BJMU01000016.1"/>
</dbReference>
<dbReference type="Proteomes" id="UP000317617">
    <property type="component" value="Unassembled WGS sequence"/>
</dbReference>
<organism evidence="1 2">
    <name type="scientific">Acetobacter orleanensis</name>
    <dbReference type="NCBI Taxonomy" id="104099"/>
    <lineage>
        <taxon>Bacteria</taxon>
        <taxon>Pseudomonadati</taxon>
        <taxon>Pseudomonadota</taxon>
        <taxon>Alphaproteobacteria</taxon>
        <taxon>Acetobacterales</taxon>
        <taxon>Acetobacteraceae</taxon>
        <taxon>Acetobacter</taxon>
    </lineage>
</organism>
<evidence type="ECO:0008006" key="3">
    <source>
        <dbReference type="Google" id="ProtNLM"/>
    </source>
</evidence>
<dbReference type="AlphaFoldDB" id="A0A4Y3TMX7"/>
<evidence type="ECO:0000313" key="2">
    <source>
        <dbReference type="Proteomes" id="UP000317617"/>
    </source>
</evidence>
<protein>
    <recommendedName>
        <fullName evidence="3">Orc1-like AAA ATPase domain-containing protein</fullName>
    </recommendedName>
</protein>
<dbReference type="OrthoDB" id="581188at2"/>
<accession>A0A4Y3TMX7</accession>
<dbReference type="Gene3D" id="3.40.50.300">
    <property type="entry name" value="P-loop containing nucleotide triphosphate hydrolases"/>
    <property type="match status" value="1"/>
</dbReference>
<comment type="caution">
    <text evidence="1">The sequence shown here is derived from an EMBL/GenBank/DDBJ whole genome shotgun (WGS) entry which is preliminary data.</text>
</comment>
<sequence>MSLKDKLRQQGGGGAPLIFKKFGVAGNPFPSANQTSNNPHYRTEADDEAEARILSFFRDNRSQVVVVEGTQGTGKTNFLNYFELQIQEALEDEDEYYVVRYLADPEASFEATIRRLFQEIGTDHLEKLAAKLYDDASPMSVVRSQDMRSALHALHDEDTREANAALMMEWLLGFRLLKIHRETLGVQFRLDTVESKTAALRDLILVSSEAEILKGIFLLLDELEKQDGVLGPTAITRYLSAMRAIIDALPKHLFMMLAITPDAMRRYSAAVPAFRSRLQNQITLLPLEELEAASELADFYLTTAKTEASNRQQFRGQRAGRQVLVTDEEIEEVFEKLRKIAERRGDSGIRQREFLHQLHVLAEERLQQA</sequence>
<dbReference type="SUPFAM" id="SSF52540">
    <property type="entry name" value="P-loop containing nucleoside triphosphate hydrolases"/>
    <property type="match status" value="1"/>
</dbReference>
<dbReference type="InterPro" id="IPR027417">
    <property type="entry name" value="P-loop_NTPase"/>
</dbReference>
<dbReference type="InterPro" id="IPR021228">
    <property type="entry name" value="BrxD"/>
</dbReference>
<name>A0A4Y3TMX7_9PROT</name>
<dbReference type="Pfam" id="PF10923">
    <property type="entry name" value="BrxC_BrxD"/>
    <property type="match status" value="1"/>
</dbReference>
<dbReference type="STRING" id="104099.AD949_03415"/>
<reference evidence="1 2" key="1">
    <citation type="submission" date="2019-06" db="EMBL/GenBank/DDBJ databases">
        <title>Whole genome shotgun sequence of Acetobacter orleanensis NBRC 13752.</title>
        <authorList>
            <person name="Hosoyama A."/>
            <person name="Uohara A."/>
            <person name="Ohji S."/>
            <person name="Ichikawa N."/>
        </authorList>
    </citation>
    <scope>NUCLEOTIDE SEQUENCE [LARGE SCALE GENOMIC DNA]</scope>
    <source>
        <strain evidence="1 2">NBRC 13752</strain>
    </source>
</reference>
<dbReference type="EMBL" id="BJMU01000016">
    <property type="protein sequence ID" value="GEB83696.1"/>
    <property type="molecule type" value="Genomic_DNA"/>
</dbReference>
<gene>
    <name evidence="1" type="ORF">AOR01nite_21730</name>
</gene>